<dbReference type="RefSeq" id="WP_265896211.1">
    <property type="nucleotide sequence ID" value="NZ_JAPIVE010000002.1"/>
</dbReference>
<reference evidence="1" key="1">
    <citation type="submission" date="2022-11" db="EMBL/GenBank/DDBJ databases">
        <title>Larsenimonas rhizosphaerae sp. nov., isolated from a tidal mudflat.</title>
        <authorList>
            <person name="Lee S.D."/>
            <person name="Kim I.S."/>
        </authorList>
    </citation>
    <scope>NUCLEOTIDE SEQUENCE</scope>
    <source>
        <strain evidence="1">GH2-1</strain>
    </source>
</reference>
<keyword evidence="2" id="KW-1185">Reference proteome</keyword>
<name>A0AA41ZHQ8_9GAMM</name>
<dbReference type="Proteomes" id="UP001165678">
    <property type="component" value="Unassembled WGS sequence"/>
</dbReference>
<dbReference type="PROSITE" id="PS51257">
    <property type="entry name" value="PROKAR_LIPOPROTEIN"/>
    <property type="match status" value="1"/>
</dbReference>
<organism evidence="1 2">
    <name type="scientific">Larsenimonas rhizosphaerae</name>
    <dbReference type="NCBI Taxonomy" id="2944682"/>
    <lineage>
        <taxon>Bacteria</taxon>
        <taxon>Pseudomonadati</taxon>
        <taxon>Pseudomonadota</taxon>
        <taxon>Gammaproteobacteria</taxon>
        <taxon>Oceanospirillales</taxon>
        <taxon>Halomonadaceae</taxon>
        <taxon>Larsenimonas</taxon>
    </lineage>
</organism>
<evidence type="ECO:0000313" key="2">
    <source>
        <dbReference type="Proteomes" id="UP001165678"/>
    </source>
</evidence>
<evidence type="ECO:0000313" key="1">
    <source>
        <dbReference type="EMBL" id="MCX2524369.1"/>
    </source>
</evidence>
<dbReference type="EMBL" id="JAPIVE010000002">
    <property type="protein sequence ID" value="MCX2524369.1"/>
    <property type="molecule type" value="Genomic_DNA"/>
</dbReference>
<dbReference type="Gene3D" id="2.30.30.830">
    <property type="match status" value="1"/>
</dbReference>
<sequence>MRRYGAVIVLLTTVLVGCDRPELDRLGSELDVLRDKPRGNVAPLPVVPVFDVPAYTGSGQRDPFMKYQPGDGGDDNDMAVAGLRPQPDRVKEPLEFFALSSLRLAGSLVTRSEAVALIMRPDGKLSRLKRGGYLGENSGQVVAISPRQVVIRELVSSPSGGWKAVMTVLTLGGNEAGQP</sequence>
<dbReference type="AlphaFoldDB" id="A0AA41ZHQ8"/>
<dbReference type="InterPro" id="IPR007446">
    <property type="entry name" value="PilP"/>
</dbReference>
<dbReference type="PIRSF" id="PIRSF016481">
    <property type="entry name" value="Pilus_assembly_PilP"/>
    <property type="match status" value="1"/>
</dbReference>
<proteinExistence type="predicted"/>
<accession>A0AA41ZHQ8</accession>
<comment type="caution">
    <text evidence="1">The sequence shown here is derived from an EMBL/GenBank/DDBJ whole genome shotgun (WGS) entry which is preliminary data.</text>
</comment>
<gene>
    <name evidence="1" type="ORF">OQ287_08950</name>
</gene>
<dbReference type="Pfam" id="PF04351">
    <property type="entry name" value="PilP"/>
    <property type="match status" value="1"/>
</dbReference>
<protein>
    <submittedName>
        <fullName evidence="1">Pilus assembly protein PilP</fullName>
    </submittedName>
</protein>